<name>A0A5F9CUZ1_RABIT</name>
<proteinExistence type="predicted"/>
<evidence type="ECO:0000313" key="4">
    <source>
        <dbReference type="Proteomes" id="UP000001811"/>
    </source>
</evidence>
<feature type="transmembrane region" description="Helical" evidence="2">
    <location>
        <begin position="198"/>
        <end position="219"/>
    </location>
</feature>
<dbReference type="AlphaFoldDB" id="A0A5F9CUZ1"/>
<keyword evidence="2" id="KW-0472">Membrane</keyword>
<dbReference type="InterPro" id="IPR038780">
    <property type="entry name" value="ALN"/>
</dbReference>
<dbReference type="InParanoid" id="A0A5F9CUZ1"/>
<sequence>KESKTQTHQRGLTKRIQRREPPLAFQGGVHHLRENKRGGKFWSCNIIKLWLLRNSNNQLLLGLWQAGNGRARLFGFRAEAVGLPPVTPAADRRARACARGGTCPGAISGGGERRRATESAFLFSAANAEVRELRLWQVLWQVLGSLRGVGSQMDARAAVVDGPDGPRERRGLGEAGRQQQNHHVQPQSGTNGLPKPSYWLDLWLFILLDVALFLFVYLLP</sequence>
<evidence type="ECO:0000256" key="1">
    <source>
        <dbReference type="SAM" id="MobiDB-lite"/>
    </source>
</evidence>
<dbReference type="PANTHER" id="PTHR37367">
    <property type="entry name" value="CHROMOSOME 4 OPEN READING FRAME 3"/>
    <property type="match status" value="1"/>
</dbReference>
<dbReference type="Proteomes" id="UP000001811">
    <property type="component" value="Chromosome 15"/>
</dbReference>
<reference evidence="3" key="2">
    <citation type="submission" date="2025-08" db="UniProtKB">
        <authorList>
            <consortium name="Ensembl"/>
        </authorList>
    </citation>
    <scope>IDENTIFICATION</scope>
    <source>
        <strain evidence="3">Thorbecke</strain>
    </source>
</reference>
<feature type="compositionally biased region" description="Polar residues" evidence="1">
    <location>
        <begin position="1"/>
        <end position="10"/>
    </location>
</feature>
<keyword evidence="4" id="KW-1185">Reference proteome</keyword>
<dbReference type="Pfam" id="PF17696">
    <property type="entry name" value="ALN"/>
    <property type="match status" value="1"/>
</dbReference>
<keyword evidence="2" id="KW-0812">Transmembrane</keyword>
<dbReference type="EMBL" id="AAGW02053546">
    <property type="status" value="NOT_ANNOTATED_CDS"/>
    <property type="molecule type" value="Genomic_DNA"/>
</dbReference>
<dbReference type="PANTHER" id="PTHR37367:SF1">
    <property type="entry name" value="CHROMOSOME 4 OPEN READING FRAME 3"/>
    <property type="match status" value="1"/>
</dbReference>
<feature type="compositionally biased region" description="Polar residues" evidence="1">
    <location>
        <begin position="177"/>
        <end position="190"/>
    </location>
</feature>
<dbReference type="Ensembl" id="ENSOCUT00000057139.1">
    <property type="protein sequence ID" value="ENSOCUP00000037570.1"/>
    <property type="gene ID" value="ENSOCUG00000030903.1"/>
</dbReference>
<evidence type="ECO:0000256" key="2">
    <source>
        <dbReference type="SAM" id="Phobius"/>
    </source>
</evidence>
<organism evidence="3 4">
    <name type="scientific">Oryctolagus cuniculus</name>
    <name type="common">Rabbit</name>
    <dbReference type="NCBI Taxonomy" id="9986"/>
    <lineage>
        <taxon>Eukaryota</taxon>
        <taxon>Metazoa</taxon>
        <taxon>Chordata</taxon>
        <taxon>Craniata</taxon>
        <taxon>Vertebrata</taxon>
        <taxon>Euteleostomi</taxon>
        <taxon>Mammalia</taxon>
        <taxon>Eutheria</taxon>
        <taxon>Euarchontoglires</taxon>
        <taxon>Glires</taxon>
        <taxon>Lagomorpha</taxon>
        <taxon>Leporidae</taxon>
        <taxon>Oryctolagus</taxon>
    </lineage>
</organism>
<accession>A0A5F9CUZ1</accession>
<feature type="region of interest" description="Disordered" evidence="1">
    <location>
        <begin position="1"/>
        <end position="20"/>
    </location>
</feature>
<protein>
    <submittedName>
        <fullName evidence="3">Uncharacterized protein</fullName>
    </submittedName>
</protein>
<dbReference type="Bgee" id="ENSOCUG00000030903">
    <property type="expression patterns" value="Expressed in skin of back and 16 other cell types or tissues"/>
</dbReference>
<gene>
    <name evidence="3" type="primary">C15H4orf3</name>
</gene>
<evidence type="ECO:0000313" key="3">
    <source>
        <dbReference type="Ensembl" id="ENSOCUP00000037570.1"/>
    </source>
</evidence>
<dbReference type="GeneTree" id="ENSGT00530000064570"/>
<reference evidence="3" key="3">
    <citation type="submission" date="2025-09" db="UniProtKB">
        <authorList>
            <consortium name="Ensembl"/>
        </authorList>
    </citation>
    <scope>IDENTIFICATION</scope>
    <source>
        <strain evidence="3">Thorbecke</strain>
    </source>
</reference>
<feature type="region of interest" description="Disordered" evidence="1">
    <location>
        <begin position="158"/>
        <end position="190"/>
    </location>
</feature>
<reference evidence="3 4" key="1">
    <citation type="journal article" date="2011" name="Nature">
        <title>A high-resolution map of human evolutionary constraint using 29 mammals.</title>
        <authorList>
            <person name="Lindblad-Toh K."/>
            <person name="Garber M."/>
            <person name="Zuk O."/>
            <person name="Lin M.F."/>
            <person name="Parker B.J."/>
            <person name="Washietl S."/>
            <person name="Kheradpour P."/>
            <person name="Ernst J."/>
            <person name="Jordan G."/>
            <person name="Mauceli E."/>
            <person name="Ward L.D."/>
            <person name="Lowe C.B."/>
            <person name="Holloway A.K."/>
            <person name="Clamp M."/>
            <person name="Gnerre S."/>
            <person name="Alfoldi J."/>
            <person name="Beal K."/>
            <person name="Chang J."/>
            <person name="Clawson H."/>
            <person name="Cuff J."/>
            <person name="Di Palma F."/>
            <person name="Fitzgerald S."/>
            <person name="Flicek P."/>
            <person name="Guttman M."/>
            <person name="Hubisz M.J."/>
            <person name="Jaffe D.B."/>
            <person name="Jungreis I."/>
            <person name="Kent W.J."/>
            <person name="Kostka D."/>
            <person name="Lara M."/>
            <person name="Martins A.L."/>
            <person name="Massingham T."/>
            <person name="Moltke I."/>
            <person name="Raney B.J."/>
            <person name="Rasmussen M.D."/>
            <person name="Robinson J."/>
            <person name="Stark A."/>
            <person name="Vilella A.J."/>
            <person name="Wen J."/>
            <person name="Xie X."/>
            <person name="Zody M.C."/>
            <person name="Baldwin J."/>
            <person name="Bloom T."/>
            <person name="Chin C.W."/>
            <person name="Heiman D."/>
            <person name="Nicol R."/>
            <person name="Nusbaum C."/>
            <person name="Young S."/>
            <person name="Wilkinson J."/>
            <person name="Worley K.C."/>
            <person name="Kovar C.L."/>
            <person name="Muzny D.M."/>
            <person name="Gibbs R.A."/>
            <person name="Cree A."/>
            <person name="Dihn H.H."/>
            <person name="Fowler G."/>
            <person name="Jhangiani S."/>
            <person name="Joshi V."/>
            <person name="Lee S."/>
            <person name="Lewis L.R."/>
            <person name="Nazareth L.V."/>
            <person name="Okwuonu G."/>
            <person name="Santibanez J."/>
            <person name="Warren W.C."/>
            <person name="Mardis E.R."/>
            <person name="Weinstock G.M."/>
            <person name="Wilson R.K."/>
            <person name="Delehaunty K."/>
            <person name="Dooling D."/>
            <person name="Fronik C."/>
            <person name="Fulton L."/>
            <person name="Fulton B."/>
            <person name="Graves T."/>
            <person name="Minx P."/>
            <person name="Sodergren E."/>
            <person name="Birney E."/>
            <person name="Margulies E.H."/>
            <person name="Herrero J."/>
            <person name="Green E.D."/>
            <person name="Haussler D."/>
            <person name="Siepel A."/>
            <person name="Goldman N."/>
            <person name="Pollard K.S."/>
            <person name="Pedersen J.S."/>
            <person name="Lander E.S."/>
            <person name="Kellis M."/>
        </authorList>
    </citation>
    <scope>NUCLEOTIDE SEQUENCE [LARGE SCALE GENOMIC DNA]</scope>
    <source>
        <strain evidence="3 4">Thorbecke inbred</strain>
    </source>
</reference>
<keyword evidence="2" id="KW-1133">Transmembrane helix</keyword>